<feature type="compositionally biased region" description="Basic and acidic residues" evidence="1">
    <location>
        <begin position="154"/>
        <end position="171"/>
    </location>
</feature>
<dbReference type="HOGENOM" id="CLU_1563151_0_0_1"/>
<gene>
    <name evidence="2" type="ORF">MPH_07678</name>
</gene>
<comment type="caution">
    <text evidence="2">The sequence shown here is derived from an EMBL/GenBank/DDBJ whole genome shotgun (WGS) entry which is preliminary data.</text>
</comment>
<feature type="region of interest" description="Disordered" evidence="1">
    <location>
        <begin position="143"/>
        <end position="171"/>
    </location>
</feature>
<dbReference type="EMBL" id="AHHD01000327">
    <property type="protein sequence ID" value="EKG15132.1"/>
    <property type="molecule type" value="Genomic_DNA"/>
</dbReference>
<dbReference type="InParanoid" id="K2RQT8"/>
<reference evidence="2 3" key="1">
    <citation type="journal article" date="2012" name="BMC Genomics">
        <title>Tools to kill: Genome of one of the most destructive plant pathogenic fungi Macrophomina phaseolina.</title>
        <authorList>
            <person name="Islam M.S."/>
            <person name="Haque M.S."/>
            <person name="Islam M.M."/>
            <person name="Emdad E.M."/>
            <person name="Halim A."/>
            <person name="Hossen Q.M.M."/>
            <person name="Hossain M.Z."/>
            <person name="Ahmed B."/>
            <person name="Rahim S."/>
            <person name="Rahman M.S."/>
            <person name="Alam M.M."/>
            <person name="Hou S."/>
            <person name="Wan X."/>
            <person name="Saito J.A."/>
            <person name="Alam M."/>
        </authorList>
    </citation>
    <scope>NUCLEOTIDE SEQUENCE [LARGE SCALE GENOMIC DNA]</scope>
    <source>
        <strain evidence="2 3">MS6</strain>
    </source>
</reference>
<evidence type="ECO:0000313" key="3">
    <source>
        <dbReference type="Proteomes" id="UP000007129"/>
    </source>
</evidence>
<sequence>MLQASLLCHAVSTGTGKSLRWGTSCLIPDHRLLGTLGLTTLGNIRHSMDSAISVATPYRQQHVSGSLPCGLRSSDRPCHSGCRYSAPPPQSFPQEHSDNTLLLHAYPSFPRLRPGDSVPRVSGGAIQEIRRSQDLLRLALEHPGAAPRVSAGDIQERRLVRKERQPKEDSL</sequence>
<proteinExistence type="predicted"/>
<dbReference type="AlphaFoldDB" id="K2RQT8"/>
<evidence type="ECO:0000256" key="1">
    <source>
        <dbReference type="SAM" id="MobiDB-lite"/>
    </source>
</evidence>
<protein>
    <submittedName>
        <fullName evidence="2">Uncharacterized protein</fullName>
    </submittedName>
</protein>
<accession>K2RQT8</accession>
<name>K2RQT8_MACPH</name>
<dbReference type="Proteomes" id="UP000007129">
    <property type="component" value="Unassembled WGS sequence"/>
</dbReference>
<dbReference type="VEuPathDB" id="FungiDB:MPH_07678"/>
<evidence type="ECO:0000313" key="2">
    <source>
        <dbReference type="EMBL" id="EKG15132.1"/>
    </source>
</evidence>
<organism evidence="2 3">
    <name type="scientific">Macrophomina phaseolina (strain MS6)</name>
    <name type="common">Charcoal rot fungus</name>
    <dbReference type="NCBI Taxonomy" id="1126212"/>
    <lineage>
        <taxon>Eukaryota</taxon>
        <taxon>Fungi</taxon>
        <taxon>Dikarya</taxon>
        <taxon>Ascomycota</taxon>
        <taxon>Pezizomycotina</taxon>
        <taxon>Dothideomycetes</taxon>
        <taxon>Dothideomycetes incertae sedis</taxon>
        <taxon>Botryosphaeriales</taxon>
        <taxon>Botryosphaeriaceae</taxon>
        <taxon>Macrophomina</taxon>
    </lineage>
</organism>